<organism evidence="2 3">
    <name type="scientific">Chryseobacterium indoltheticum</name>
    <dbReference type="NCBI Taxonomy" id="254"/>
    <lineage>
        <taxon>Bacteria</taxon>
        <taxon>Pseudomonadati</taxon>
        <taxon>Bacteroidota</taxon>
        <taxon>Flavobacteriia</taxon>
        <taxon>Flavobacteriales</taxon>
        <taxon>Weeksellaceae</taxon>
        <taxon>Chryseobacterium group</taxon>
        <taxon>Chryseobacterium</taxon>
    </lineage>
</organism>
<name>A0A3G6MY69_9FLAO</name>
<dbReference type="EMBL" id="CP033928">
    <property type="protein sequence ID" value="AZA60187.1"/>
    <property type="molecule type" value="Genomic_DNA"/>
</dbReference>
<evidence type="ECO:0000313" key="2">
    <source>
        <dbReference type="EMBL" id="AZA60187.1"/>
    </source>
</evidence>
<feature type="domain" description="MobA/VirD2-like nuclease" evidence="1">
    <location>
        <begin position="38"/>
        <end position="151"/>
    </location>
</feature>
<gene>
    <name evidence="2" type="ORF">EG340_03655</name>
</gene>
<proteinExistence type="predicted"/>
<dbReference type="NCBIfam" id="NF041325">
    <property type="entry name" value="Bacteroid_MobB"/>
    <property type="match status" value="1"/>
</dbReference>
<evidence type="ECO:0000313" key="3">
    <source>
        <dbReference type="Proteomes" id="UP000269076"/>
    </source>
</evidence>
<dbReference type="Pfam" id="PF03432">
    <property type="entry name" value="Relaxase"/>
    <property type="match status" value="1"/>
</dbReference>
<dbReference type="RefSeq" id="WP_123885244.1">
    <property type="nucleotide sequence ID" value="NZ_CP033928.1"/>
</dbReference>
<dbReference type="Proteomes" id="UP000269076">
    <property type="component" value="Chromosome"/>
</dbReference>
<accession>A0A3G6MY69</accession>
<dbReference type="AlphaFoldDB" id="A0A3G6MY69"/>
<reference evidence="2 3" key="1">
    <citation type="submission" date="2018-11" db="EMBL/GenBank/DDBJ databases">
        <title>Proposal to divide the Flavobacteriaceae and reorganize its genera based on Amino Acid Identity values calculated from whole genome sequences.</title>
        <authorList>
            <person name="Nicholson A.C."/>
            <person name="Gulvik C.A."/>
            <person name="Whitney A.M."/>
            <person name="Humrighouse B.W."/>
            <person name="Bell M."/>
            <person name="Holmes B."/>
            <person name="Steigerwalt A."/>
            <person name="Villarma A."/>
            <person name="Sheth M."/>
            <person name="Batra D."/>
            <person name="Pryor J."/>
            <person name="Bernardet J.-F."/>
            <person name="Hugo C."/>
            <person name="Kampfer P."/>
            <person name="Newman J."/>
            <person name="Mcquiston J.R."/>
        </authorList>
    </citation>
    <scope>NUCLEOTIDE SEQUENCE [LARGE SCALE GENOMIC DNA]</scope>
    <source>
        <strain evidence="2 3">G0211</strain>
    </source>
</reference>
<evidence type="ECO:0000259" key="1">
    <source>
        <dbReference type="Pfam" id="PF03432"/>
    </source>
</evidence>
<protein>
    <submittedName>
        <fullName evidence="2">Relaxase</fullName>
    </submittedName>
</protein>
<sequence length="426" mass="48942">MVAKIGRSSNLFGTLSYNNSKMERDKGKILMTNKMIETADGRYSVAQLARSFEPYLLANRNTEKHTLHISLNPDPKDKVSDEQYREIAEQYMNDMGYGDQPFIVFKHTDIDRSHIHIVSVCVDEDGKKISDQFEKIRSMKVCRELEKKFGLISAVEKQSQQNQKIFRPINFKSGDIKSQIASVIRHIPSYYKFQSLGEYNALLSLFNITAEKVEGELQGQLKRGLLYFPLDDQGKKAGHPFKASLFGKNAGIDALEKHFTACKSKSNDQPVKQNLKRSINEAHHSSKDEQAFKNKLEKEGIDTVVRKNDNGRIYGITFIDHRSRTVWNGSRLGKEFSANTFNDYWNNDINSEIKKPVQQQAKISQSTVMKDLTTEKPYHFFDFLNTEKGNNDLIEALGGLLPEAQGEDYEEQDFVNKMKKKKKRRM</sequence>
<dbReference type="InterPro" id="IPR005094">
    <property type="entry name" value="Endonuclease_MobA/VirD2"/>
</dbReference>